<feature type="region of interest" description="Disordered" evidence="1">
    <location>
        <begin position="24"/>
        <end position="61"/>
    </location>
</feature>
<dbReference type="EMBL" id="JAJHUN010000008">
    <property type="protein sequence ID" value="KAJ4152987.1"/>
    <property type="molecule type" value="Genomic_DNA"/>
</dbReference>
<dbReference type="AlphaFoldDB" id="A0A9W8QC49"/>
<evidence type="ECO:0000313" key="3">
    <source>
        <dbReference type="Proteomes" id="UP001144673"/>
    </source>
</evidence>
<name>A0A9W8QC49_AKAMU</name>
<comment type="caution">
    <text evidence="2">The sequence shown here is derived from an EMBL/GenBank/DDBJ whole genome shotgun (WGS) entry which is preliminary data.</text>
</comment>
<feature type="compositionally biased region" description="Low complexity" evidence="1">
    <location>
        <begin position="32"/>
        <end position="43"/>
    </location>
</feature>
<evidence type="ECO:0000256" key="1">
    <source>
        <dbReference type="SAM" id="MobiDB-lite"/>
    </source>
</evidence>
<evidence type="ECO:0000313" key="2">
    <source>
        <dbReference type="EMBL" id="KAJ4152987.1"/>
    </source>
</evidence>
<dbReference type="Proteomes" id="UP001144673">
    <property type="component" value="Chromosome 5"/>
</dbReference>
<organism evidence="2 3">
    <name type="scientific">Akanthomyces muscarius</name>
    <name type="common">Entomopathogenic fungus</name>
    <name type="synonym">Lecanicillium muscarium</name>
    <dbReference type="NCBI Taxonomy" id="2231603"/>
    <lineage>
        <taxon>Eukaryota</taxon>
        <taxon>Fungi</taxon>
        <taxon>Dikarya</taxon>
        <taxon>Ascomycota</taxon>
        <taxon>Pezizomycotina</taxon>
        <taxon>Sordariomycetes</taxon>
        <taxon>Hypocreomycetidae</taxon>
        <taxon>Hypocreales</taxon>
        <taxon>Cordycipitaceae</taxon>
        <taxon>Akanthomyces</taxon>
    </lineage>
</organism>
<dbReference type="GeneID" id="80896660"/>
<reference evidence="2" key="1">
    <citation type="journal article" date="2023" name="Access Microbiol">
        <title>De-novo genome assembly for Akanthomyces muscarius, a biocontrol agent of insect agricultural pests.</title>
        <authorList>
            <person name="Erdos Z."/>
            <person name="Studholme D.J."/>
            <person name="Raymond B."/>
            <person name="Sharma M."/>
        </authorList>
    </citation>
    <scope>NUCLEOTIDE SEQUENCE</scope>
    <source>
        <strain evidence="2">Ve6</strain>
    </source>
</reference>
<dbReference type="KEGG" id="amus:LMH87_009501"/>
<sequence>MQGRSNTLISVRDILPTGTLQSFIMPARGPVSDTSSTSTGSDTNEGVKDMLSVTGVDENEPTWITTMKKNDTRSRPWQKHLDVKETSDFTKYSEPVEFDQCGVVASGSGTLAA</sequence>
<accession>A0A9W8QC49</accession>
<dbReference type="RefSeq" id="XP_056053645.1">
    <property type="nucleotide sequence ID" value="XM_056196505.1"/>
</dbReference>
<gene>
    <name evidence="2" type="ORF">LMH87_009501</name>
</gene>
<proteinExistence type="predicted"/>
<keyword evidence="3" id="KW-1185">Reference proteome</keyword>
<protein>
    <submittedName>
        <fullName evidence="2">Uncharacterized protein</fullName>
    </submittedName>
</protein>